<keyword evidence="11" id="KW-0408">Iron</keyword>
<evidence type="ECO:0000256" key="1">
    <source>
        <dbReference type="ARBA" id="ARBA00001954"/>
    </source>
</evidence>
<keyword evidence="8" id="KW-0124">Carnitine biosynthesis</keyword>
<dbReference type="AlphaFoldDB" id="A0A6J2WYP6"/>
<dbReference type="InterPro" id="IPR050411">
    <property type="entry name" value="AlphaKG_dependent_hydroxylases"/>
</dbReference>
<accession>A0A6J2WYP6</accession>
<evidence type="ECO:0000256" key="7">
    <source>
        <dbReference type="ARBA" id="ARBA00022723"/>
    </source>
</evidence>
<dbReference type="GO" id="GO:0005506">
    <property type="term" value="F:iron ion binding"/>
    <property type="evidence" value="ECO:0007669"/>
    <property type="project" value="InterPro"/>
</dbReference>
<keyword evidence="9 20" id="KW-0223">Dioxygenase</keyword>
<evidence type="ECO:0000256" key="5">
    <source>
        <dbReference type="ARBA" id="ARBA00012267"/>
    </source>
</evidence>
<sequence length="420" mass="48776">MSLARMFTRLRGTVELVSRGQSLAIAGSCHLQTQINNNRRQHTAPQTSTCKWQLRDDYFELSYGGVVMHFDYVWLRDHCRSASCYNAKTNQRNLDTANIDLSIRPIKTRVDEENLFLTWPDGHVTRYNLSWLAQNSYEGKKQSAMHPRILWNVDTYTKAQVPSASWEKFMTCNDELKKFLSNFLLYGIAFVEDVPATEDATETVTHRVSLIRETMYGRMWNFTSDFSRGDTAYTKLALDCHTDTSYFQEPCGIQVFHCLRHEGTGGRTLLVDGFHAADKVLQQNPENFEILSHVPIKHEYIEGMSEHQNHMIGIGPVLSVYPWNNEVYMIRYNNYDRAVINTVPHDVVQRWYVAHRQLTTELRKEENRLWVKLKPGKVLFIDNWRVLHGRESFTGLRQLCGCYLTRDDVLNTARVLGLHA</sequence>
<evidence type="ECO:0000256" key="15">
    <source>
        <dbReference type="ARBA" id="ARBA00046008"/>
    </source>
</evidence>
<protein>
    <recommendedName>
        <fullName evidence="6">Trimethyllysine dioxygenase, mitochondrial</fullName>
        <ecNumber evidence="5">1.14.11.8</ecNumber>
    </recommendedName>
    <alternativeName>
        <fullName evidence="13">Epsilon-trimethyllysine 2-oxoglutarate dioxygenase</fullName>
    </alternativeName>
    <alternativeName>
        <fullName evidence="12">TML hydroxylase</fullName>
    </alternativeName>
    <alternativeName>
        <fullName evidence="14">TML-alpha-ketoglutarate dioxygenase</fullName>
    </alternativeName>
</protein>
<dbReference type="InterPro" id="IPR012776">
    <property type="entry name" value="Trimethyllysine_dOase"/>
</dbReference>
<dbReference type="GO" id="GO:0005739">
    <property type="term" value="C:mitochondrion"/>
    <property type="evidence" value="ECO:0007669"/>
    <property type="project" value="TreeGrafter"/>
</dbReference>
<feature type="domain" description="TauD/TfdA-like" evidence="17">
    <location>
        <begin position="164"/>
        <end position="403"/>
    </location>
</feature>
<dbReference type="Gene3D" id="3.60.130.10">
    <property type="entry name" value="Clavaminate synthase-like"/>
    <property type="match status" value="1"/>
</dbReference>
<comment type="cofactor">
    <cofactor evidence="1">
        <name>Fe(2+)</name>
        <dbReference type="ChEBI" id="CHEBI:29033"/>
    </cofactor>
</comment>
<evidence type="ECO:0000259" key="17">
    <source>
        <dbReference type="Pfam" id="PF02668"/>
    </source>
</evidence>
<keyword evidence="19" id="KW-1185">Reference proteome</keyword>
<dbReference type="EC" id="1.14.11.8" evidence="5"/>
<dbReference type="CTD" id="55217"/>
<evidence type="ECO:0000256" key="6">
    <source>
        <dbReference type="ARBA" id="ARBA00016835"/>
    </source>
</evidence>
<dbReference type="FunFam" id="3.30.2020.30:FF:000002">
    <property type="entry name" value="Putative gamma-butyrobetaine dioxygenase"/>
    <property type="match status" value="1"/>
</dbReference>
<dbReference type="PANTHER" id="PTHR10696:SF51">
    <property type="entry name" value="TRIMETHYLLYSINE DIOXYGENASE, MITOCHONDRIAL"/>
    <property type="match status" value="1"/>
</dbReference>
<dbReference type="FunCoup" id="A0A6J2WYP6">
    <property type="interactions" value="489"/>
</dbReference>
<dbReference type="InterPro" id="IPR042098">
    <property type="entry name" value="TauD-like_sf"/>
</dbReference>
<comment type="similarity">
    <text evidence="4">Belongs to the gamma-BBH/TMLD family.</text>
</comment>
<evidence type="ECO:0000256" key="10">
    <source>
        <dbReference type="ARBA" id="ARBA00023002"/>
    </source>
</evidence>
<dbReference type="OrthoDB" id="408743at2759"/>
<dbReference type="GeneID" id="115829342"/>
<dbReference type="Pfam" id="PF02668">
    <property type="entry name" value="TauD"/>
    <property type="match status" value="1"/>
</dbReference>
<gene>
    <name evidence="20" type="primary">tmlhe</name>
</gene>
<dbReference type="InterPro" id="IPR010376">
    <property type="entry name" value="GBBH-like_N"/>
</dbReference>
<evidence type="ECO:0000256" key="8">
    <source>
        <dbReference type="ARBA" id="ARBA00022873"/>
    </source>
</evidence>
<evidence type="ECO:0000256" key="9">
    <source>
        <dbReference type="ARBA" id="ARBA00022964"/>
    </source>
</evidence>
<evidence type="ECO:0000313" key="19">
    <source>
        <dbReference type="Proteomes" id="UP000504632"/>
    </source>
</evidence>
<dbReference type="FunFam" id="3.60.130.10:FF:000001">
    <property type="entry name" value="Trimethyllysine dioxygenase, mitochondrial"/>
    <property type="match status" value="1"/>
</dbReference>
<evidence type="ECO:0000256" key="11">
    <source>
        <dbReference type="ARBA" id="ARBA00023004"/>
    </source>
</evidence>
<keyword evidence="10" id="KW-0560">Oxidoreductase</keyword>
<dbReference type="SUPFAM" id="SSF51197">
    <property type="entry name" value="Clavaminate synthase-like"/>
    <property type="match status" value="1"/>
</dbReference>
<dbReference type="PANTHER" id="PTHR10696">
    <property type="entry name" value="GAMMA-BUTYROBETAINE HYDROXYLASE-RELATED"/>
    <property type="match status" value="1"/>
</dbReference>
<comment type="cofactor">
    <cofactor evidence="2">
        <name>L-ascorbate</name>
        <dbReference type="ChEBI" id="CHEBI:38290"/>
    </cofactor>
</comment>
<organism evidence="19 20">
    <name type="scientific">Chanos chanos</name>
    <name type="common">Milkfish</name>
    <name type="synonym">Mugil chanos</name>
    <dbReference type="NCBI Taxonomy" id="29144"/>
    <lineage>
        <taxon>Eukaryota</taxon>
        <taxon>Metazoa</taxon>
        <taxon>Chordata</taxon>
        <taxon>Craniata</taxon>
        <taxon>Vertebrata</taxon>
        <taxon>Euteleostomi</taxon>
        <taxon>Actinopterygii</taxon>
        <taxon>Neopterygii</taxon>
        <taxon>Teleostei</taxon>
        <taxon>Ostariophysi</taxon>
        <taxon>Gonorynchiformes</taxon>
        <taxon>Chanidae</taxon>
        <taxon>Chanos</taxon>
    </lineage>
</organism>
<dbReference type="RefSeq" id="XP_030649287.1">
    <property type="nucleotide sequence ID" value="XM_030793427.1"/>
</dbReference>
<dbReference type="InParanoid" id="A0A6J2WYP6"/>
<dbReference type="InterPro" id="IPR038492">
    <property type="entry name" value="GBBH-like_N_sf"/>
</dbReference>
<dbReference type="GO" id="GO:0050353">
    <property type="term" value="F:trimethyllysine dioxygenase activity"/>
    <property type="evidence" value="ECO:0007669"/>
    <property type="project" value="UniProtKB-EC"/>
</dbReference>
<evidence type="ECO:0000256" key="13">
    <source>
        <dbReference type="ARBA" id="ARBA00031778"/>
    </source>
</evidence>
<name>A0A6J2WYP6_CHACN</name>
<evidence type="ECO:0000256" key="16">
    <source>
        <dbReference type="ARBA" id="ARBA00049334"/>
    </source>
</evidence>
<dbReference type="Gene3D" id="3.30.2020.30">
    <property type="match status" value="1"/>
</dbReference>
<evidence type="ECO:0000259" key="18">
    <source>
        <dbReference type="Pfam" id="PF06155"/>
    </source>
</evidence>
<evidence type="ECO:0000256" key="12">
    <source>
        <dbReference type="ARBA" id="ARBA00030363"/>
    </source>
</evidence>
<evidence type="ECO:0000256" key="3">
    <source>
        <dbReference type="ARBA" id="ARBA00005022"/>
    </source>
</evidence>
<evidence type="ECO:0000256" key="14">
    <source>
        <dbReference type="ARBA" id="ARBA00032283"/>
    </source>
</evidence>
<proteinExistence type="inferred from homology"/>
<dbReference type="InterPro" id="IPR003819">
    <property type="entry name" value="TauD/TfdA-like"/>
</dbReference>
<reference evidence="20" key="1">
    <citation type="submission" date="2025-08" db="UniProtKB">
        <authorList>
            <consortium name="RefSeq"/>
        </authorList>
    </citation>
    <scope>IDENTIFICATION</scope>
</reference>
<comment type="catalytic activity">
    <reaction evidence="16">
        <text>N(6),N(6),N(6)-trimethyl-L-lysine + 2-oxoglutarate + O2 = (3S)-3-hydroxy-N(6),N(6),N(6)-trimethyl-L-lysine + succinate + CO2</text>
        <dbReference type="Rhea" id="RHEA:14181"/>
        <dbReference type="ChEBI" id="CHEBI:15379"/>
        <dbReference type="ChEBI" id="CHEBI:16526"/>
        <dbReference type="ChEBI" id="CHEBI:16810"/>
        <dbReference type="ChEBI" id="CHEBI:30031"/>
        <dbReference type="ChEBI" id="CHEBI:58100"/>
        <dbReference type="ChEBI" id="CHEBI:141499"/>
        <dbReference type="EC" id="1.14.11.8"/>
    </reaction>
</comment>
<dbReference type="UniPathway" id="UPA00118"/>
<dbReference type="Pfam" id="PF06155">
    <property type="entry name" value="GBBH-like_N"/>
    <property type="match status" value="1"/>
</dbReference>
<evidence type="ECO:0000313" key="20">
    <source>
        <dbReference type="RefSeq" id="XP_030649287.1"/>
    </source>
</evidence>
<dbReference type="CDD" id="cd00250">
    <property type="entry name" value="CAS_like"/>
    <property type="match status" value="1"/>
</dbReference>
<evidence type="ECO:0000256" key="4">
    <source>
        <dbReference type="ARBA" id="ARBA00008654"/>
    </source>
</evidence>
<comment type="function">
    <text evidence="15">Converts trimethyllysine (TML) into hydroxytrimethyllysine (HTML).</text>
</comment>
<comment type="pathway">
    <text evidence="3">Amine and polyamine biosynthesis; carnitine biosynthesis.</text>
</comment>
<keyword evidence="7" id="KW-0479">Metal-binding</keyword>
<feature type="domain" description="Gamma-butyrobetaine hydroxylase-like N-terminal" evidence="18">
    <location>
        <begin position="63"/>
        <end position="132"/>
    </location>
</feature>
<dbReference type="NCBIfam" id="TIGR02410">
    <property type="entry name" value="carnitine_TMLD"/>
    <property type="match status" value="1"/>
</dbReference>
<dbReference type="GO" id="GO:0045329">
    <property type="term" value="P:carnitine biosynthetic process"/>
    <property type="evidence" value="ECO:0007669"/>
    <property type="project" value="UniProtKB-UniPathway"/>
</dbReference>
<evidence type="ECO:0000256" key="2">
    <source>
        <dbReference type="ARBA" id="ARBA00001961"/>
    </source>
</evidence>
<dbReference type="Proteomes" id="UP000504632">
    <property type="component" value="Chromosome 16"/>
</dbReference>